<comment type="caution">
    <text evidence="7">The sequence shown here is derived from an EMBL/GenBank/DDBJ whole genome shotgun (WGS) entry which is preliminary data.</text>
</comment>
<accession>A0A1J8NL30</accession>
<dbReference type="InterPro" id="IPR029063">
    <property type="entry name" value="SAM-dependent_MTases_sf"/>
</dbReference>
<keyword evidence="5 6" id="KW-0949">S-adenosyl-L-methionine</keyword>
<dbReference type="Pfam" id="PF06325">
    <property type="entry name" value="PrmA"/>
    <property type="match status" value="1"/>
</dbReference>
<dbReference type="Proteomes" id="UP000183924">
    <property type="component" value="Unassembled WGS sequence"/>
</dbReference>
<dbReference type="EMBL" id="LUKY01000027">
    <property type="protein sequence ID" value="OIZ96137.1"/>
    <property type="molecule type" value="Genomic_DNA"/>
</dbReference>
<dbReference type="InterPro" id="IPR004498">
    <property type="entry name" value="Ribosomal_PrmA_MeTrfase"/>
</dbReference>
<feature type="binding site" evidence="6">
    <location>
        <position position="145"/>
    </location>
    <ligand>
        <name>S-adenosyl-L-methionine</name>
        <dbReference type="ChEBI" id="CHEBI:59789"/>
    </ligand>
</feature>
<organism evidence="7 8">
    <name type="scientific">Candidatus Rickettsiella isopodorum</name>
    <dbReference type="NCBI Taxonomy" id="1225476"/>
    <lineage>
        <taxon>Bacteria</taxon>
        <taxon>Pseudomonadati</taxon>
        <taxon>Pseudomonadota</taxon>
        <taxon>Gammaproteobacteria</taxon>
        <taxon>Legionellales</taxon>
        <taxon>Coxiellaceae</taxon>
        <taxon>Rickettsiella</taxon>
    </lineage>
</organism>
<keyword evidence="8" id="KW-1185">Reference proteome</keyword>
<dbReference type="PANTHER" id="PTHR43648">
    <property type="entry name" value="ELECTRON TRANSFER FLAVOPROTEIN BETA SUBUNIT LYSINE METHYLTRANSFERASE"/>
    <property type="match status" value="1"/>
</dbReference>
<comment type="subcellular location">
    <subcellularLocation>
        <location evidence="6">Cytoplasm</location>
    </subcellularLocation>
</comment>
<comment type="function">
    <text evidence="6">Methylates ribosomal protein L11.</text>
</comment>
<dbReference type="PANTHER" id="PTHR43648:SF1">
    <property type="entry name" value="ELECTRON TRANSFER FLAVOPROTEIN BETA SUBUNIT LYSINE METHYLTRANSFERASE"/>
    <property type="match status" value="1"/>
</dbReference>
<evidence type="ECO:0000313" key="8">
    <source>
        <dbReference type="Proteomes" id="UP000183924"/>
    </source>
</evidence>
<feature type="binding site" evidence="6">
    <location>
        <position position="188"/>
    </location>
    <ligand>
        <name>S-adenosyl-L-methionine</name>
        <dbReference type="ChEBI" id="CHEBI:59789"/>
    </ligand>
</feature>
<dbReference type="SUPFAM" id="SSF53335">
    <property type="entry name" value="S-adenosyl-L-methionine-dependent methyltransferases"/>
    <property type="match status" value="1"/>
</dbReference>
<dbReference type="CDD" id="cd02440">
    <property type="entry name" value="AdoMet_MTases"/>
    <property type="match status" value="1"/>
</dbReference>
<dbReference type="GO" id="GO:0005829">
    <property type="term" value="C:cytosol"/>
    <property type="evidence" value="ECO:0007669"/>
    <property type="project" value="TreeGrafter"/>
</dbReference>
<dbReference type="PIRSF" id="PIRSF000401">
    <property type="entry name" value="RPL11_MTase"/>
    <property type="match status" value="1"/>
</dbReference>
<protein>
    <recommendedName>
        <fullName evidence="6">Ribosomal protein L11 methyltransferase</fullName>
        <shortName evidence="6">L11 Mtase</shortName>
        <ecNumber evidence="6">2.1.1.-</ecNumber>
    </recommendedName>
</protein>
<dbReference type="STRING" id="1225476.A1D18_00650"/>
<evidence type="ECO:0000256" key="1">
    <source>
        <dbReference type="ARBA" id="ARBA00009741"/>
    </source>
</evidence>
<evidence type="ECO:0000256" key="6">
    <source>
        <dbReference type="HAMAP-Rule" id="MF_00735"/>
    </source>
</evidence>
<proteinExistence type="inferred from homology"/>
<evidence type="ECO:0000256" key="3">
    <source>
        <dbReference type="ARBA" id="ARBA00022603"/>
    </source>
</evidence>
<keyword evidence="2 6" id="KW-0963">Cytoplasm</keyword>
<dbReference type="HAMAP" id="MF_00735">
    <property type="entry name" value="Methyltr_PrmA"/>
    <property type="match status" value="1"/>
</dbReference>
<dbReference type="AlphaFoldDB" id="A0A1J8NL30"/>
<comment type="similarity">
    <text evidence="1 6">Belongs to the methyltransferase superfamily. PrmA family.</text>
</comment>
<evidence type="ECO:0000256" key="4">
    <source>
        <dbReference type="ARBA" id="ARBA00022679"/>
    </source>
</evidence>
<gene>
    <name evidence="6" type="primary">prmA</name>
    <name evidence="7" type="ORF">A1D18_00650</name>
</gene>
<dbReference type="GO" id="GO:0016279">
    <property type="term" value="F:protein-lysine N-methyltransferase activity"/>
    <property type="evidence" value="ECO:0007669"/>
    <property type="project" value="TreeGrafter"/>
</dbReference>
<evidence type="ECO:0000256" key="5">
    <source>
        <dbReference type="ARBA" id="ARBA00022691"/>
    </source>
</evidence>
<evidence type="ECO:0000256" key="2">
    <source>
        <dbReference type="ARBA" id="ARBA00022490"/>
    </source>
</evidence>
<feature type="binding site" evidence="6">
    <location>
        <position position="231"/>
    </location>
    <ligand>
        <name>S-adenosyl-L-methionine</name>
        <dbReference type="ChEBI" id="CHEBI:59789"/>
    </ligand>
</feature>
<name>A0A1J8NL30_9COXI</name>
<comment type="catalytic activity">
    <reaction evidence="6">
        <text>L-lysyl-[protein] + 3 S-adenosyl-L-methionine = N(6),N(6),N(6)-trimethyl-L-lysyl-[protein] + 3 S-adenosyl-L-homocysteine + 3 H(+)</text>
        <dbReference type="Rhea" id="RHEA:54192"/>
        <dbReference type="Rhea" id="RHEA-COMP:9752"/>
        <dbReference type="Rhea" id="RHEA-COMP:13826"/>
        <dbReference type="ChEBI" id="CHEBI:15378"/>
        <dbReference type="ChEBI" id="CHEBI:29969"/>
        <dbReference type="ChEBI" id="CHEBI:57856"/>
        <dbReference type="ChEBI" id="CHEBI:59789"/>
        <dbReference type="ChEBI" id="CHEBI:61961"/>
    </reaction>
</comment>
<dbReference type="OrthoDB" id="9785995at2"/>
<reference evidence="7 8" key="1">
    <citation type="submission" date="2016-03" db="EMBL/GenBank/DDBJ databases">
        <title>Comparative genomics of Rickettsiella.</title>
        <authorList>
            <person name="Chandler C."/>
            <person name="Wang Y."/>
        </authorList>
    </citation>
    <scope>NUCLEOTIDE SEQUENCE [LARGE SCALE GENOMIC DNA]</scope>
    <source>
        <strain evidence="7 8">RCFS May 2013</strain>
    </source>
</reference>
<keyword evidence="4 6" id="KW-0808">Transferase</keyword>
<dbReference type="GO" id="GO:0032259">
    <property type="term" value="P:methylation"/>
    <property type="evidence" value="ECO:0007669"/>
    <property type="project" value="UniProtKB-KW"/>
</dbReference>
<keyword evidence="3 6" id="KW-0489">Methyltransferase</keyword>
<dbReference type="Gene3D" id="3.40.50.150">
    <property type="entry name" value="Vaccinia Virus protein VP39"/>
    <property type="match status" value="1"/>
</dbReference>
<sequence length="295" mass="32864">MACLQLHLNTQREHTERLSEFLENASALSITWQALDEQSVYEPPLDSTPLWQQVKISAVFPEHTSLSALMDALHQEFNEKIILASHSEILADQAWERLWLNDFKPMRFGKKIWICPSAYEPPVKTAVNIRLDPGLAFGTGTHPSTALCLEWLDSQRLQNKTVIDYGCGSGILAIAAVKCGAKQVIAVDHDPQALAATTMNAEKNEISAEKLKIFLPIDFQSQEPVDIFLANILAQPLIDLATYFRSLVKSGAYCILAGILNEQIEPVQQAYRVAGFKIMTIHHQQEWVSLVGSAV</sequence>
<dbReference type="EC" id="2.1.1.-" evidence="6"/>
<feature type="binding site" evidence="6">
    <location>
        <position position="166"/>
    </location>
    <ligand>
        <name>S-adenosyl-L-methionine</name>
        <dbReference type="ChEBI" id="CHEBI:59789"/>
    </ligand>
</feature>
<dbReference type="InterPro" id="IPR050078">
    <property type="entry name" value="Ribosomal_L11_MeTrfase_PrmA"/>
</dbReference>
<evidence type="ECO:0000313" key="7">
    <source>
        <dbReference type="EMBL" id="OIZ96137.1"/>
    </source>
</evidence>
<dbReference type="NCBIfam" id="TIGR00406">
    <property type="entry name" value="prmA"/>
    <property type="match status" value="1"/>
</dbReference>